<protein>
    <submittedName>
        <fullName evidence="1">Uncharacterized protein</fullName>
    </submittedName>
</protein>
<gene>
    <name evidence="1" type="ORF">F5148DRAFT_1152885</name>
</gene>
<proteinExistence type="predicted"/>
<sequence length="141" mass="15847">MHFSSLFFIFYLAIGIAPSSAISVIKYKRDHDDPTSLTPLERRAAPWVGKLAMAGAAVAVPAAVGGMIYGSQKLVQHFSHNSRRSELVVYHPYEHEFINGSHSRSPLDAVVPLEARDTKEFATREYIVRRRAPRTYIDTMD</sequence>
<dbReference type="EMBL" id="JAGFNK010000445">
    <property type="protein sequence ID" value="KAI9450213.1"/>
    <property type="molecule type" value="Genomic_DNA"/>
</dbReference>
<keyword evidence="2" id="KW-1185">Reference proteome</keyword>
<evidence type="ECO:0000313" key="1">
    <source>
        <dbReference type="EMBL" id="KAI9450213.1"/>
    </source>
</evidence>
<name>A0ACC0TUX7_9AGAM</name>
<dbReference type="Proteomes" id="UP001207468">
    <property type="component" value="Unassembled WGS sequence"/>
</dbReference>
<evidence type="ECO:0000313" key="2">
    <source>
        <dbReference type="Proteomes" id="UP001207468"/>
    </source>
</evidence>
<organism evidence="1 2">
    <name type="scientific">Russula earlei</name>
    <dbReference type="NCBI Taxonomy" id="71964"/>
    <lineage>
        <taxon>Eukaryota</taxon>
        <taxon>Fungi</taxon>
        <taxon>Dikarya</taxon>
        <taxon>Basidiomycota</taxon>
        <taxon>Agaricomycotina</taxon>
        <taxon>Agaricomycetes</taxon>
        <taxon>Russulales</taxon>
        <taxon>Russulaceae</taxon>
        <taxon>Russula</taxon>
    </lineage>
</organism>
<comment type="caution">
    <text evidence="1">The sequence shown here is derived from an EMBL/GenBank/DDBJ whole genome shotgun (WGS) entry which is preliminary data.</text>
</comment>
<reference evidence="1" key="1">
    <citation type="submission" date="2021-03" db="EMBL/GenBank/DDBJ databases">
        <title>Evolutionary priming and transition to the ectomycorrhizal habit in an iconic lineage of mushroom-forming fungi: is preadaptation a requirement?</title>
        <authorList>
            <consortium name="DOE Joint Genome Institute"/>
            <person name="Looney B.P."/>
            <person name="Miyauchi S."/>
            <person name="Morin E."/>
            <person name="Drula E."/>
            <person name="Courty P.E."/>
            <person name="Chicoki N."/>
            <person name="Fauchery L."/>
            <person name="Kohler A."/>
            <person name="Kuo A."/>
            <person name="LaButti K."/>
            <person name="Pangilinan J."/>
            <person name="Lipzen A."/>
            <person name="Riley R."/>
            <person name="Andreopoulos W."/>
            <person name="He G."/>
            <person name="Johnson J."/>
            <person name="Barry K.W."/>
            <person name="Grigoriev I.V."/>
            <person name="Nagy L."/>
            <person name="Hibbett D."/>
            <person name="Henrissat B."/>
            <person name="Matheny P.B."/>
            <person name="Labbe J."/>
            <person name="Martin A.F."/>
        </authorList>
    </citation>
    <scope>NUCLEOTIDE SEQUENCE</scope>
    <source>
        <strain evidence="1">BPL698</strain>
    </source>
</reference>
<accession>A0ACC0TUX7</accession>